<dbReference type="SUPFAM" id="SSF48208">
    <property type="entry name" value="Six-hairpin glycosidases"/>
    <property type="match status" value="1"/>
</dbReference>
<dbReference type="EC" id="3.2.1.40" evidence="2"/>
<dbReference type="Gene3D" id="2.60.120.260">
    <property type="entry name" value="Galactose-binding domain-like"/>
    <property type="match status" value="2"/>
</dbReference>
<reference evidence="8" key="1">
    <citation type="submission" date="2018-06" db="EMBL/GenBank/DDBJ databases">
        <authorList>
            <person name="Zhirakovskaya E."/>
        </authorList>
    </citation>
    <scope>NUCLEOTIDE SEQUENCE</scope>
</reference>
<dbReference type="PANTHER" id="PTHR33307:SF6">
    <property type="entry name" value="ALPHA-RHAMNOSIDASE (EUROFUNG)-RELATED"/>
    <property type="match status" value="1"/>
</dbReference>
<dbReference type="InterPro" id="IPR008928">
    <property type="entry name" value="6-hairpin_glycosidase_sf"/>
</dbReference>
<dbReference type="GO" id="GO:0030596">
    <property type="term" value="F:alpha-L-rhamnosidase activity"/>
    <property type="evidence" value="ECO:0007669"/>
    <property type="project" value="UniProtKB-EC"/>
</dbReference>
<dbReference type="Gene3D" id="1.50.10.10">
    <property type="match status" value="1"/>
</dbReference>
<evidence type="ECO:0000259" key="4">
    <source>
        <dbReference type="Pfam" id="PF05592"/>
    </source>
</evidence>
<evidence type="ECO:0000259" key="7">
    <source>
        <dbReference type="Pfam" id="PF17390"/>
    </source>
</evidence>
<sequence length="900" mass="100715">MKKATNLLTFIFISIFIFPACERVKSPAQLYDLKCEFQAHPLGIDRPQPLLQWKIQDDRRGAAQSAYQVIVSGNAKLLKKGKGDIWDSGKQVSGQSVHVKFNGSALESSKDYYWKVRIWDQDGNMSKWSESATWGMGLLNPGDWQAKWIARAGKDSLRSVYMRTEVELKNKAVEKARVYVTGLGNYQFFINGKKVGSDLFTPGWTQYPKRVEYQVYDIKDYLQEGKNGVGAVLGNMWWSSGLGWKGGARYSRGPLKLLAQIQIDYSDGSKDIFISDESWKWHNSPIVSDHIYHGEVYDSNLEEQGWSSPGFDDSAWAAVKPDDYGGLLSGPEAPALREQMQMVPVAITEPVDGEYVFDFGQNIVGWAKLHIKGDKGDTIKMRFAELLHNDGTVAQENLRSAKATDYVICNGNEIVWEPKFTYHGFRYVQVSGLKSAPDKSVLTGKVIYTNEPLIGSIECSNELINKIYTNVTWGQRGNFFAVPTDCPQRDERLGWMGDAQIFAPTANFYMNLDRYWTKWMFDIADGQDEEGWVYDVNPAIVVEGPAKPGWGDACIVIPWLTYRYFGDTRIIEENYKMMKAWVEYMRSESKDGIYIWTHGKPGWYGYGDWIAVEKSPSEPIGTAYYFYSTSLLGKMAAIIGKTEDAEQYAQLAGTIAAAFQKKYWDSTKMNYPGGTQTANLLPLAFGITPKNLQEQVVKNIVDDVVAHNVHPTTGFLGTGYILPILSKYGYQELAFKMITQKDYPSWGYMVEKGATTIWELWNSDSEKPGGMNSRNHFALGCIGEWVWNNIGGINICDGHPGFKRVVIEPKPVEGLAWAKAGYETNYGELTVDWKVDADVFTLNVTIPANSTAVIIPPVLKEGAILKEGGTEVASGNIPGISQTGCGNILVASGSYKFTLE</sequence>
<evidence type="ECO:0000259" key="6">
    <source>
        <dbReference type="Pfam" id="PF17389"/>
    </source>
</evidence>
<dbReference type="Pfam" id="PF17389">
    <property type="entry name" value="Bac_rhamnosid6H"/>
    <property type="match status" value="1"/>
</dbReference>
<gene>
    <name evidence="8" type="ORF">MNBD_BACTEROID01-697</name>
</gene>
<evidence type="ECO:0000256" key="2">
    <source>
        <dbReference type="ARBA" id="ARBA00012652"/>
    </source>
</evidence>
<protein>
    <recommendedName>
        <fullName evidence="2">alpha-L-rhamnosidase</fullName>
        <ecNumber evidence="2">3.2.1.40</ecNumber>
    </recommendedName>
</protein>
<feature type="domain" description="Alpha-L-rhamnosidase six-hairpin glycosidase" evidence="6">
    <location>
        <begin position="454"/>
        <end position="790"/>
    </location>
</feature>
<evidence type="ECO:0000256" key="1">
    <source>
        <dbReference type="ARBA" id="ARBA00001445"/>
    </source>
</evidence>
<dbReference type="Pfam" id="PF05592">
    <property type="entry name" value="Bac_rhamnosid"/>
    <property type="match status" value="1"/>
</dbReference>
<dbReference type="InterPro" id="IPR035396">
    <property type="entry name" value="Bac_rhamnosid6H"/>
</dbReference>
<dbReference type="InterPro" id="IPR013737">
    <property type="entry name" value="Bac_rhamnosid_N"/>
</dbReference>
<dbReference type="InterPro" id="IPR008902">
    <property type="entry name" value="Rhamnosid_concanavalin"/>
</dbReference>
<accession>A0A3B0TV03</accession>
<dbReference type="Pfam" id="PF25788">
    <property type="entry name" value="Ig_Rha78A_N"/>
    <property type="match status" value="1"/>
</dbReference>
<dbReference type="EMBL" id="UOEP01000111">
    <property type="protein sequence ID" value="VAW20033.1"/>
    <property type="molecule type" value="Genomic_DNA"/>
</dbReference>
<keyword evidence="8" id="KW-0326">Glycosidase</keyword>
<dbReference type="InterPro" id="IPR012341">
    <property type="entry name" value="6hp_glycosidase-like_sf"/>
</dbReference>
<name>A0A3B0TV03_9ZZZZ</name>
<organism evidence="8">
    <name type="scientific">hydrothermal vent metagenome</name>
    <dbReference type="NCBI Taxonomy" id="652676"/>
    <lineage>
        <taxon>unclassified sequences</taxon>
        <taxon>metagenomes</taxon>
        <taxon>ecological metagenomes</taxon>
    </lineage>
</organism>
<dbReference type="GO" id="GO:0005975">
    <property type="term" value="P:carbohydrate metabolic process"/>
    <property type="evidence" value="ECO:0007669"/>
    <property type="project" value="InterPro"/>
</dbReference>
<comment type="catalytic activity">
    <reaction evidence="1">
        <text>Hydrolysis of terminal non-reducing alpha-L-rhamnose residues in alpha-L-rhamnosides.</text>
        <dbReference type="EC" id="3.2.1.40"/>
    </reaction>
</comment>
<feature type="domain" description="Alpha-L-rhamnosidase C-terminal" evidence="7">
    <location>
        <begin position="793"/>
        <end position="863"/>
    </location>
</feature>
<dbReference type="Pfam" id="PF17390">
    <property type="entry name" value="Bac_rhamnosid_C"/>
    <property type="match status" value="1"/>
</dbReference>
<evidence type="ECO:0000313" key="8">
    <source>
        <dbReference type="EMBL" id="VAW20033.1"/>
    </source>
</evidence>
<feature type="domain" description="Alpha-L-rhamnosidase concanavalin-like" evidence="4">
    <location>
        <begin position="352"/>
        <end position="448"/>
    </location>
</feature>
<keyword evidence="3 8" id="KW-0378">Hydrolase</keyword>
<evidence type="ECO:0000259" key="5">
    <source>
        <dbReference type="Pfam" id="PF08531"/>
    </source>
</evidence>
<dbReference type="AlphaFoldDB" id="A0A3B0TV03"/>
<dbReference type="Gene3D" id="2.60.420.10">
    <property type="entry name" value="Maltose phosphorylase, domain 3"/>
    <property type="match status" value="1"/>
</dbReference>
<dbReference type="PIRSF" id="PIRSF010631">
    <property type="entry name" value="A-rhamnsds"/>
    <property type="match status" value="1"/>
</dbReference>
<dbReference type="PANTHER" id="PTHR33307">
    <property type="entry name" value="ALPHA-RHAMNOSIDASE (EUROFUNG)"/>
    <property type="match status" value="1"/>
</dbReference>
<proteinExistence type="predicted"/>
<dbReference type="InterPro" id="IPR013783">
    <property type="entry name" value="Ig-like_fold"/>
</dbReference>
<dbReference type="Gene3D" id="2.60.40.10">
    <property type="entry name" value="Immunoglobulins"/>
    <property type="match status" value="1"/>
</dbReference>
<dbReference type="InterPro" id="IPR035398">
    <property type="entry name" value="Bac_rhamnosid_C"/>
</dbReference>
<dbReference type="InterPro" id="IPR016007">
    <property type="entry name" value="Alpha_rhamnosid"/>
</dbReference>
<feature type="domain" description="Bacterial alpha-L-rhamnosidase N-terminal" evidence="5">
    <location>
        <begin position="171"/>
        <end position="323"/>
    </location>
</feature>
<evidence type="ECO:0000256" key="3">
    <source>
        <dbReference type="ARBA" id="ARBA00022801"/>
    </source>
</evidence>
<dbReference type="Pfam" id="PF08531">
    <property type="entry name" value="Bac_rhamnosid_N"/>
    <property type="match status" value="1"/>
</dbReference>